<protein>
    <submittedName>
        <fullName evidence="1">Uncharacterized protein</fullName>
    </submittedName>
</protein>
<evidence type="ECO:0000313" key="2">
    <source>
        <dbReference type="Proteomes" id="UP001214628"/>
    </source>
</evidence>
<proteinExistence type="predicted"/>
<keyword evidence="2" id="KW-1185">Reference proteome</keyword>
<organism evidence="1 2">
    <name type="scientific">Malassezia psittaci</name>
    <dbReference type="NCBI Taxonomy" id="1821823"/>
    <lineage>
        <taxon>Eukaryota</taxon>
        <taxon>Fungi</taxon>
        <taxon>Dikarya</taxon>
        <taxon>Basidiomycota</taxon>
        <taxon>Ustilaginomycotina</taxon>
        <taxon>Malasseziomycetes</taxon>
        <taxon>Malasseziales</taxon>
        <taxon>Malasseziaceae</taxon>
        <taxon>Malassezia</taxon>
    </lineage>
</organism>
<dbReference type="AlphaFoldDB" id="A0AAF0FDS1"/>
<gene>
    <name evidence="1" type="ORF">MPSI1_003578</name>
</gene>
<reference evidence="1" key="1">
    <citation type="submission" date="2023-02" db="EMBL/GenBank/DDBJ databases">
        <title>Mating type loci evolution in Malassezia.</title>
        <authorList>
            <person name="Coelho M.A."/>
        </authorList>
    </citation>
    <scope>NUCLEOTIDE SEQUENCE</scope>
    <source>
        <strain evidence="1">CBS 14136</strain>
    </source>
</reference>
<name>A0AAF0FDS1_9BASI</name>
<accession>A0AAF0FDS1</accession>
<sequence>MAVATPVNNPAEVNELTFGRRSKSKCNGGLLGSLDSVLEQILPELKPILEGVDATEQQIGKAIPLVGDLLKLLDALCI</sequence>
<dbReference type="EMBL" id="CP118380">
    <property type="protein sequence ID" value="WFD44904.1"/>
    <property type="molecule type" value="Genomic_DNA"/>
</dbReference>
<dbReference type="Proteomes" id="UP001214628">
    <property type="component" value="Chromosome 6"/>
</dbReference>
<evidence type="ECO:0000313" key="1">
    <source>
        <dbReference type="EMBL" id="WFD44904.1"/>
    </source>
</evidence>